<proteinExistence type="predicted"/>
<keyword evidence="3" id="KW-1185">Reference proteome</keyword>
<dbReference type="EMBL" id="JBHLZP010000231">
    <property type="protein sequence ID" value="MFB9835853.1"/>
    <property type="molecule type" value="Genomic_DNA"/>
</dbReference>
<accession>A0ABV5YLB7</accession>
<sequence length="179" mass="19181">MNRLSRAELAALIEGLADLPYGGEAVDQRTHALQTAAHAVEAGADDELVVAAALHDIGRAGAVAVRHRGMPHEHAGAAFARERLTERIAWAIEQHVPAKRYLVAVDPDYHAGLSPVSVRSLRAQGGPMTPGEVAEFGAHPWATDAIALRRWDDAAKDPSGPVLPLDDLLDRYDRLSPEA</sequence>
<dbReference type="InterPro" id="IPR052567">
    <property type="entry name" value="OP_Dioxygenase"/>
</dbReference>
<dbReference type="Pfam" id="PF01966">
    <property type="entry name" value="HD"/>
    <property type="match status" value="1"/>
</dbReference>
<reference evidence="2 3" key="1">
    <citation type="submission" date="2024-09" db="EMBL/GenBank/DDBJ databases">
        <authorList>
            <person name="Sun Q."/>
            <person name="Mori K."/>
        </authorList>
    </citation>
    <scope>NUCLEOTIDE SEQUENCE [LARGE SCALE GENOMIC DNA]</scope>
    <source>
        <strain evidence="2 3">TBRC 0563</strain>
    </source>
</reference>
<evidence type="ECO:0000313" key="2">
    <source>
        <dbReference type="EMBL" id="MFB9835853.1"/>
    </source>
</evidence>
<evidence type="ECO:0000259" key="1">
    <source>
        <dbReference type="Pfam" id="PF01966"/>
    </source>
</evidence>
<dbReference type="Proteomes" id="UP001589627">
    <property type="component" value="Unassembled WGS sequence"/>
</dbReference>
<comment type="caution">
    <text evidence="2">The sequence shown here is derived from an EMBL/GenBank/DDBJ whole genome shotgun (WGS) entry which is preliminary data.</text>
</comment>
<protein>
    <submittedName>
        <fullName evidence="2">HD domain-containing protein</fullName>
    </submittedName>
</protein>
<name>A0ABV5YLB7_9ACTN</name>
<dbReference type="InterPro" id="IPR006674">
    <property type="entry name" value="HD_domain"/>
</dbReference>
<dbReference type="PANTHER" id="PTHR40202:SF1">
    <property type="entry name" value="HD DOMAIN-CONTAINING PROTEIN"/>
    <property type="match status" value="1"/>
</dbReference>
<organism evidence="2 3">
    <name type="scientific">Actinoallomurus acaciae</name>
    <dbReference type="NCBI Taxonomy" id="502577"/>
    <lineage>
        <taxon>Bacteria</taxon>
        <taxon>Bacillati</taxon>
        <taxon>Actinomycetota</taxon>
        <taxon>Actinomycetes</taxon>
        <taxon>Streptosporangiales</taxon>
        <taxon>Thermomonosporaceae</taxon>
        <taxon>Actinoallomurus</taxon>
    </lineage>
</organism>
<dbReference type="Gene3D" id="1.10.3210.10">
    <property type="entry name" value="Hypothetical protein af1432"/>
    <property type="match status" value="1"/>
</dbReference>
<feature type="domain" description="HD" evidence="1">
    <location>
        <begin position="30"/>
        <end position="98"/>
    </location>
</feature>
<dbReference type="SUPFAM" id="SSF109604">
    <property type="entry name" value="HD-domain/PDEase-like"/>
    <property type="match status" value="1"/>
</dbReference>
<dbReference type="PANTHER" id="PTHR40202">
    <property type="match status" value="1"/>
</dbReference>
<gene>
    <name evidence="2" type="ORF">ACFFNX_27095</name>
</gene>
<evidence type="ECO:0000313" key="3">
    <source>
        <dbReference type="Proteomes" id="UP001589627"/>
    </source>
</evidence>
<dbReference type="RefSeq" id="WP_378208146.1">
    <property type="nucleotide sequence ID" value="NZ_JBHLZP010000231.1"/>
</dbReference>